<organism evidence="2 3">
    <name type="scientific">Coccidioides immitis RMSCC 3703</name>
    <dbReference type="NCBI Taxonomy" id="454286"/>
    <lineage>
        <taxon>Eukaryota</taxon>
        <taxon>Fungi</taxon>
        <taxon>Dikarya</taxon>
        <taxon>Ascomycota</taxon>
        <taxon>Pezizomycotina</taxon>
        <taxon>Eurotiomycetes</taxon>
        <taxon>Eurotiomycetidae</taxon>
        <taxon>Onygenales</taxon>
        <taxon>Onygenaceae</taxon>
        <taxon>Coccidioides</taxon>
    </lineage>
</organism>
<evidence type="ECO:0000256" key="1">
    <source>
        <dbReference type="SAM" id="MobiDB-lite"/>
    </source>
</evidence>
<name>A0A0J8R715_COCIT</name>
<evidence type="ECO:0000313" key="3">
    <source>
        <dbReference type="Proteomes" id="UP000054559"/>
    </source>
</evidence>
<evidence type="ECO:0000313" key="2">
    <source>
        <dbReference type="EMBL" id="KMU79533.1"/>
    </source>
</evidence>
<feature type="region of interest" description="Disordered" evidence="1">
    <location>
        <begin position="179"/>
        <end position="202"/>
    </location>
</feature>
<dbReference type="EMBL" id="DS268123">
    <property type="protein sequence ID" value="KMU79533.1"/>
    <property type="molecule type" value="Genomic_DNA"/>
</dbReference>
<gene>
    <name evidence="2" type="ORF">CISG_01951</name>
</gene>
<protein>
    <submittedName>
        <fullName evidence="2">Uncharacterized protein</fullName>
    </submittedName>
</protein>
<proteinExistence type="predicted"/>
<accession>A0A0J8R715</accession>
<dbReference type="AlphaFoldDB" id="A0A0J8R715"/>
<sequence>MESEPMELSKNELDAHNHATGNKQSVGLGVVENSLGNLSALQNAGINAAVGANDPCRVPAYSKYPSRAVMNIRHSSKHADFGGLLLVPKDQEEHGFTSNARIFVATLKRMPQQMQGPQANSMCGMLQACLWRRGTARVKPQAKQGCQKRGEIATSLSPCGIFLFGCASAMSQSLVRDPYARSSNSKENQDKQLQHFPLPMGA</sequence>
<reference evidence="3" key="1">
    <citation type="journal article" date="2010" name="Genome Res.">
        <title>Population genomic sequencing of Coccidioides fungi reveals recent hybridization and transposon control.</title>
        <authorList>
            <person name="Neafsey D.E."/>
            <person name="Barker B.M."/>
            <person name="Sharpton T.J."/>
            <person name="Stajich J.E."/>
            <person name="Park D.J."/>
            <person name="Whiston E."/>
            <person name="Hung C.-Y."/>
            <person name="McMahan C."/>
            <person name="White J."/>
            <person name="Sykes S."/>
            <person name="Heiman D."/>
            <person name="Young S."/>
            <person name="Zeng Q."/>
            <person name="Abouelleil A."/>
            <person name="Aftuck L."/>
            <person name="Bessette D."/>
            <person name="Brown A."/>
            <person name="FitzGerald M."/>
            <person name="Lui A."/>
            <person name="Macdonald J.P."/>
            <person name="Priest M."/>
            <person name="Orbach M.J."/>
            <person name="Galgiani J.N."/>
            <person name="Kirkland T.N."/>
            <person name="Cole G.T."/>
            <person name="Birren B.W."/>
            <person name="Henn M.R."/>
            <person name="Taylor J.W."/>
            <person name="Rounsley S.D."/>
        </authorList>
    </citation>
    <scope>NUCLEOTIDE SEQUENCE [LARGE SCALE GENOMIC DNA]</scope>
    <source>
        <strain evidence="3">RMSCC 3703</strain>
    </source>
</reference>
<dbReference type="Proteomes" id="UP000054559">
    <property type="component" value="Unassembled WGS sequence"/>
</dbReference>